<dbReference type="Pfam" id="PF08448">
    <property type="entry name" value="PAS_4"/>
    <property type="match status" value="1"/>
</dbReference>
<dbReference type="STRING" id="1128970.SAMN04487935_1362"/>
<accession>A0A1G8VJJ6</accession>
<dbReference type="OrthoDB" id="9811889at2"/>
<sequence length="789" mass="90979">MDEHKNQSNLTNQLRNRLDSLLEGIQVIDFNWRYIYLNDVTVQQSKAQKEDLLGFTMMEKFPGIENTPLFRHLNRCMTLREPQRFENEFVYPDESSRWFQIVVEPDNDGICVMSIDITPYKKALEKISKGKSLYAFLSQINQNILHVHDEKTLFRNACDIATAFGKFKIAWIGLYDETRTSISLIGESGLHADEVLQLKNLRYAKNGPQDFVLRTKTHYICSDIQHDLDLVSWAAFAEKHEISSCIVLPLWKMGRIIGTFNLYSNELNFTEKQEIDLLTEVASDLSFAIDNFEKAKQHRFTEELVIKNEKRFRALIEKSVDMKTLANKEGKVLYGSPSITEILGYDMAEMLNSQLFDIIHTEDLPVFLKKRNNAMKVPGKTFSFQIRVKHKNGHWLWCEGIGTNLLNDPAVNAMVSNFTDITEKKLAEQQREFDRNNLDALINNTGDIMWSIDNKLKLITFNKAFDELITTVYGKSLSKGDNIIKRELNIRSRKMYRHFYARALAGESFTEIVRITYPDGNWSEISFNPIRKGNEIVGVACHSRDISERIKSEQKLENKNKALMKANFELDRFAYSVSHDLRSPLTSMLGLLSFIEDETRELQTREHAKMIRSSINRLDGFIKNILSYSRNNRTGIEIEKINPRQEVADVVNTFLRRKKAANISFELNIAQEDFFYSDKIGFCTVVENIISNAIKFHSDYVATPFVKIIGFADPENFTITIEDNGIGIAAEQQHRIFDMFFRSSAKIEGSGIGLYIAKEIVEKLEGSISFESHEEKGTLFKILFKNLKP</sequence>
<dbReference type="Gene3D" id="1.10.287.130">
    <property type="match status" value="1"/>
</dbReference>
<dbReference type="SUPFAM" id="SSF55785">
    <property type="entry name" value="PYP-like sensor domain (PAS domain)"/>
    <property type="match status" value="3"/>
</dbReference>
<keyword evidence="9" id="KW-1185">Reference proteome</keyword>
<dbReference type="InterPro" id="IPR013656">
    <property type="entry name" value="PAS_4"/>
</dbReference>
<keyword evidence="5" id="KW-0418">Kinase</keyword>
<evidence type="ECO:0000256" key="5">
    <source>
        <dbReference type="ARBA" id="ARBA00022777"/>
    </source>
</evidence>
<keyword evidence="4" id="KW-0808">Transferase</keyword>
<dbReference type="InterPro" id="IPR035965">
    <property type="entry name" value="PAS-like_dom_sf"/>
</dbReference>
<dbReference type="SUPFAM" id="SSF55874">
    <property type="entry name" value="ATPase domain of HSP90 chaperone/DNA topoisomerase II/histidine kinase"/>
    <property type="match status" value="1"/>
</dbReference>
<protein>
    <recommendedName>
        <fullName evidence="2">histidine kinase</fullName>
        <ecNumber evidence="2">2.7.13.3</ecNumber>
    </recommendedName>
</protein>
<dbReference type="EMBL" id="FNEZ01000002">
    <property type="protein sequence ID" value="SDJ65505.1"/>
    <property type="molecule type" value="Genomic_DNA"/>
</dbReference>
<dbReference type="RefSeq" id="WP_091393048.1">
    <property type="nucleotide sequence ID" value="NZ_BKAI01000003.1"/>
</dbReference>
<dbReference type="SMART" id="SM00091">
    <property type="entry name" value="PAS"/>
    <property type="match status" value="3"/>
</dbReference>
<feature type="domain" description="PAS" evidence="7">
    <location>
        <begin position="308"/>
        <end position="378"/>
    </location>
</feature>
<dbReference type="InterPro" id="IPR013655">
    <property type="entry name" value="PAS_fold_3"/>
</dbReference>
<evidence type="ECO:0000256" key="1">
    <source>
        <dbReference type="ARBA" id="ARBA00000085"/>
    </source>
</evidence>
<dbReference type="Pfam" id="PF00512">
    <property type="entry name" value="HisKA"/>
    <property type="match status" value="1"/>
</dbReference>
<dbReference type="PROSITE" id="PS50112">
    <property type="entry name" value="PAS"/>
    <property type="match status" value="1"/>
</dbReference>
<dbReference type="InterPro" id="IPR036097">
    <property type="entry name" value="HisK_dim/P_sf"/>
</dbReference>
<dbReference type="InterPro" id="IPR005467">
    <property type="entry name" value="His_kinase_dom"/>
</dbReference>
<dbReference type="Gene3D" id="3.30.450.20">
    <property type="entry name" value="PAS domain"/>
    <property type="match status" value="3"/>
</dbReference>
<evidence type="ECO:0000256" key="4">
    <source>
        <dbReference type="ARBA" id="ARBA00022679"/>
    </source>
</evidence>
<dbReference type="InterPro" id="IPR001610">
    <property type="entry name" value="PAC"/>
</dbReference>
<evidence type="ECO:0000313" key="8">
    <source>
        <dbReference type="EMBL" id="SDJ65505.1"/>
    </source>
</evidence>
<dbReference type="InterPro" id="IPR004358">
    <property type="entry name" value="Sig_transdc_His_kin-like_C"/>
</dbReference>
<dbReference type="PANTHER" id="PTHR43304:SF1">
    <property type="entry name" value="PAC DOMAIN-CONTAINING PROTEIN"/>
    <property type="match status" value="1"/>
</dbReference>
<comment type="catalytic activity">
    <reaction evidence="1">
        <text>ATP + protein L-histidine = ADP + protein N-phospho-L-histidine.</text>
        <dbReference type="EC" id="2.7.13.3"/>
    </reaction>
</comment>
<dbReference type="InterPro" id="IPR003594">
    <property type="entry name" value="HATPase_dom"/>
</dbReference>
<dbReference type="Gene3D" id="3.30.565.10">
    <property type="entry name" value="Histidine kinase-like ATPase, C-terminal domain"/>
    <property type="match status" value="1"/>
</dbReference>
<dbReference type="SMART" id="SM00065">
    <property type="entry name" value="GAF"/>
    <property type="match status" value="1"/>
</dbReference>
<dbReference type="GO" id="GO:0000155">
    <property type="term" value="F:phosphorelay sensor kinase activity"/>
    <property type="evidence" value="ECO:0007669"/>
    <property type="project" value="InterPro"/>
</dbReference>
<dbReference type="SMART" id="SM00388">
    <property type="entry name" value="HisKA"/>
    <property type="match status" value="1"/>
</dbReference>
<evidence type="ECO:0000259" key="6">
    <source>
        <dbReference type="PROSITE" id="PS50109"/>
    </source>
</evidence>
<dbReference type="InterPro" id="IPR000014">
    <property type="entry name" value="PAS"/>
</dbReference>
<name>A0A1G8VJJ6_9FLAO</name>
<dbReference type="PRINTS" id="PR00344">
    <property type="entry name" value="BCTRLSENSOR"/>
</dbReference>
<dbReference type="Pfam" id="PF13185">
    <property type="entry name" value="GAF_2"/>
    <property type="match status" value="1"/>
</dbReference>
<evidence type="ECO:0000256" key="3">
    <source>
        <dbReference type="ARBA" id="ARBA00022553"/>
    </source>
</evidence>
<dbReference type="InterPro" id="IPR052162">
    <property type="entry name" value="Sensor_kinase/Photoreceptor"/>
</dbReference>
<dbReference type="CDD" id="cd00082">
    <property type="entry name" value="HisKA"/>
    <property type="match status" value="1"/>
</dbReference>
<dbReference type="PROSITE" id="PS50109">
    <property type="entry name" value="HIS_KIN"/>
    <property type="match status" value="1"/>
</dbReference>
<dbReference type="SUPFAM" id="SSF47384">
    <property type="entry name" value="Homodimeric domain of signal transducing histidine kinase"/>
    <property type="match status" value="1"/>
</dbReference>
<evidence type="ECO:0000256" key="2">
    <source>
        <dbReference type="ARBA" id="ARBA00012438"/>
    </source>
</evidence>
<dbReference type="AlphaFoldDB" id="A0A1G8VJJ6"/>
<dbReference type="SMART" id="SM00387">
    <property type="entry name" value="HATPase_c"/>
    <property type="match status" value="1"/>
</dbReference>
<organism evidence="8 9">
    <name type="scientific">Flavobacterium noncentrifugens</name>
    <dbReference type="NCBI Taxonomy" id="1128970"/>
    <lineage>
        <taxon>Bacteria</taxon>
        <taxon>Pseudomonadati</taxon>
        <taxon>Bacteroidota</taxon>
        <taxon>Flavobacteriia</taxon>
        <taxon>Flavobacteriales</taxon>
        <taxon>Flavobacteriaceae</taxon>
        <taxon>Flavobacterium</taxon>
    </lineage>
</organism>
<dbReference type="InterPro" id="IPR003018">
    <property type="entry name" value="GAF"/>
</dbReference>
<dbReference type="Proteomes" id="UP000199580">
    <property type="component" value="Unassembled WGS sequence"/>
</dbReference>
<feature type="domain" description="Histidine kinase" evidence="6">
    <location>
        <begin position="576"/>
        <end position="788"/>
    </location>
</feature>
<dbReference type="NCBIfam" id="TIGR00229">
    <property type="entry name" value="sensory_box"/>
    <property type="match status" value="2"/>
</dbReference>
<dbReference type="InterPro" id="IPR029016">
    <property type="entry name" value="GAF-like_dom_sf"/>
</dbReference>
<reference evidence="8 9" key="1">
    <citation type="submission" date="2016-10" db="EMBL/GenBank/DDBJ databases">
        <authorList>
            <person name="de Groot N.N."/>
        </authorList>
    </citation>
    <scope>NUCLEOTIDE SEQUENCE [LARGE SCALE GENOMIC DNA]</scope>
    <source>
        <strain evidence="8 9">CGMCC 1.10076</strain>
    </source>
</reference>
<gene>
    <name evidence="8" type="ORF">SAMN04487935_1362</name>
</gene>
<dbReference type="SMART" id="SM00086">
    <property type="entry name" value="PAC"/>
    <property type="match status" value="2"/>
</dbReference>
<dbReference type="Pfam" id="PF08447">
    <property type="entry name" value="PAS_3"/>
    <property type="match status" value="1"/>
</dbReference>
<dbReference type="Gene3D" id="3.30.450.40">
    <property type="match status" value="1"/>
</dbReference>
<evidence type="ECO:0000313" key="9">
    <source>
        <dbReference type="Proteomes" id="UP000199580"/>
    </source>
</evidence>
<dbReference type="SUPFAM" id="SSF55781">
    <property type="entry name" value="GAF domain-like"/>
    <property type="match status" value="1"/>
</dbReference>
<keyword evidence="3" id="KW-0597">Phosphoprotein</keyword>
<dbReference type="Pfam" id="PF02518">
    <property type="entry name" value="HATPase_c"/>
    <property type="match status" value="1"/>
</dbReference>
<dbReference type="EC" id="2.7.13.3" evidence="2"/>
<proteinExistence type="predicted"/>
<dbReference type="CDD" id="cd00130">
    <property type="entry name" value="PAS"/>
    <property type="match status" value="1"/>
</dbReference>
<dbReference type="InterPro" id="IPR036890">
    <property type="entry name" value="HATPase_C_sf"/>
</dbReference>
<evidence type="ECO:0000259" key="7">
    <source>
        <dbReference type="PROSITE" id="PS50112"/>
    </source>
</evidence>
<dbReference type="InterPro" id="IPR003661">
    <property type="entry name" value="HisK_dim/P_dom"/>
</dbReference>
<dbReference type="PANTHER" id="PTHR43304">
    <property type="entry name" value="PHYTOCHROME-LIKE PROTEIN CPH1"/>
    <property type="match status" value="1"/>
</dbReference>